<feature type="transmembrane region" description="Helical" evidence="7">
    <location>
        <begin position="519"/>
        <end position="539"/>
    </location>
</feature>
<comment type="caution">
    <text evidence="9">The sequence shown here is derived from an EMBL/GenBank/DDBJ whole genome shotgun (WGS) entry which is preliminary data.</text>
</comment>
<keyword evidence="5 7" id="KW-1133">Transmembrane helix</keyword>
<dbReference type="Gene3D" id="1.20.1250.20">
    <property type="entry name" value="MFS general substrate transporter like domains"/>
    <property type="match status" value="2"/>
</dbReference>
<evidence type="ECO:0000256" key="6">
    <source>
        <dbReference type="ARBA" id="ARBA00023136"/>
    </source>
</evidence>
<keyword evidence="10" id="KW-1185">Reference proteome</keyword>
<dbReference type="SUPFAM" id="SSF103473">
    <property type="entry name" value="MFS general substrate transporter"/>
    <property type="match status" value="1"/>
</dbReference>
<dbReference type="Proteomes" id="UP001629113">
    <property type="component" value="Unassembled WGS sequence"/>
</dbReference>
<evidence type="ECO:0000256" key="1">
    <source>
        <dbReference type="ARBA" id="ARBA00004141"/>
    </source>
</evidence>
<feature type="transmembrane region" description="Helical" evidence="7">
    <location>
        <begin position="559"/>
        <end position="581"/>
    </location>
</feature>
<dbReference type="InterPro" id="IPR036259">
    <property type="entry name" value="MFS_trans_sf"/>
</dbReference>
<dbReference type="InterPro" id="IPR005829">
    <property type="entry name" value="Sugar_transporter_CS"/>
</dbReference>
<gene>
    <name evidence="9" type="ORF">PVAG01_08228</name>
</gene>
<dbReference type="PROSITE" id="PS00217">
    <property type="entry name" value="SUGAR_TRANSPORT_2"/>
    <property type="match status" value="1"/>
</dbReference>
<evidence type="ECO:0000259" key="8">
    <source>
        <dbReference type="PROSITE" id="PS50850"/>
    </source>
</evidence>
<name>A0ABR4P8W8_9HELO</name>
<feature type="transmembrane region" description="Helical" evidence="7">
    <location>
        <begin position="383"/>
        <end position="403"/>
    </location>
</feature>
<feature type="transmembrane region" description="Helical" evidence="7">
    <location>
        <begin position="200"/>
        <end position="219"/>
    </location>
</feature>
<dbReference type="EMBL" id="JBFCZG010000007">
    <property type="protein sequence ID" value="KAL3419730.1"/>
    <property type="molecule type" value="Genomic_DNA"/>
</dbReference>
<protein>
    <submittedName>
        <fullName evidence="9">Phosphate:H+ symporter</fullName>
    </submittedName>
</protein>
<keyword evidence="3" id="KW-0592">Phosphate transport</keyword>
<comment type="subcellular location">
    <subcellularLocation>
        <location evidence="1">Membrane</location>
        <topology evidence="1">Multi-pass membrane protein</topology>
    </subcellularLocation>
</comment>
<evidence type="ECO:0000256" key="2">
    <source>
        <dbReference type="ARBA" id="ARBA00022448"/>
    </source>
</evidence>
<dbReference type="PANTHER" id="PTHR24064">
    <property type="entry name" value="SOLUTE CARRIER FAMILY 22 MEMBER"/>
    <property type="match status" value="1"/>
</dbReference>
<keyword evidence="4 7" id="KW-0812">Transmembrane</keyword>
<dbReference type="PROSITE" id="PS50850">
    <property type="entry name" value="MFS"/>
    <property type="match status" value="1"/>
</dbReference>
<keyword evidence="6 7" id="KW-0472">Membrane</keyword>
<evidence type="ECO:0000256" key="5">
    <source>
        <dbReference type="ARBA" id="ARBA00022989"/>
    </source>
</evidence>
<dbReference type="CDD" id="cd17364">
    <property type="entry name" value="MFS_PhT"/>
    <property type="match status" value="1"/>
</dbReference>
<dbReference type="Pfam" id="PF00083">
    <property type="entry name" value="Sugar_tr"/>
    <property type="match status" value="1"/>
</dbReference>
<feature type="transmembrane region" description="Helical" evidence="7">
    <location>
        <begin position="458"/>
        <end position="478"/>
    </location>
</feature>
<dbReference type="InterPro" id="IPR020846">
    <property type="entry name" value="MFS_dom"/>
</dbReference>
<feature type="domain" description="Major facilitator superfamily (MFS) profile" evidence="8">
    <location>
        <begin position="103"/>
        <end position="585"/>
    </location>
</feature>
<evidence type="ECO:0000313" key="9">
    <source>
        <dbReference type="EMBL" id="KAL3419730.1"/>
    </source>
</evidence>
<feature type="transmembrane region" description="Helical" evidence="7">
    <location>
        <begin position="423"/>
        <end position="446"/>
    </location>
</feature>
<accession>A0ABR4P8W8</accession>
<dbReference type="NCBIfam" id="TIGR00887">
    <property type="entry name" value="2A0109"/>
    <property type="match status" value="1"/>
</dbReference>
<keyword evidence="2" id="KW-0813">Transport</keyword>
<proteinExistence type="predicted"/>
<dbReference type="InterPro" id="IPR004738">
    <property type="entry name" value="Phos_permease"/>
</dbReference>
<evidence type="ECO:0000313" key="10">
    <source>
        <dbReference type="Proteomes" id="UP001629113"/>
    </source>
</evidence>
<organism evidence="9 10">
    <name type="scientific">Phlyctema vagabunda</name>
    <dbReference type="NCBI Taxonomy" id="108571"/>
    <lineage>
        <taxon>Eukaryota</taxon>
        <taxon>Fungi</taxon>
        <taxon>Dikarya</taxon>
        <taxon>Ascomycota</taxon>
        <taxon>Pezizomycotina</taxon>
        <taxon>Leotiomycetes</taxon>
        <taxon>Helotiales</taxon>
        <taxon>Dermateaceae</taxon>
        <taxon>Phlyctema</taxon>
    </lineage>
</organism>
<evidence type="ECO:0000256" key="4">
    <source>
        <dbReference type="ARBA" id="ARBA00022692"/>
    </source>
</evidence>
<sequence>MYSRESNISSLEHPLLALSSVVHSFNLAHRPLSSSTRKISHCRHELEIQLLTMAAPVVKTSGGNNAFHNFHNDFAHIQDPNERRRLALAEIDKAPFGWYHVRACVVAGIGFFTDSYDIFAINLVTSMLGIAFFQNSKSKGTIPTNSDTAIKVATSGGTVIGQLGFGYLADVVGRKKMYGLELILIIFATLAQALSAPSHAVSIVGLFIFWRVLMGIGIGGDYPLSSVITSEFATTKWRGAMMNAVFAMQGIGQFTAAIIALIVTTGFKESLMTGSKASTCTGVCQLAVDKMWRIIIGFGAVPGCIALYYRLTIPETPRYTFDVARDVEKAGEDVQAYMTGKKEGEPDEIRRATAMQQAPALEIPKASWSDFFAHYKQWRFGKVLLGTAGSWFFLDVAYYGLGLNNSIILTTIGYSGGHNMHEIFYRTAVGNLILVCAGAIPGYWVSVATIDTLGRKPIQLMGFSILTVLFIVIGFAYHKLSGHALLALYVLAQFFFNFGPNSTTFIVPGECFPTRYRSTSHGLSAASGKVGAIVAQVVFGPLRTRGAAPGATGAAASPWLNHVMQIFALFMLCGLFTTFLIPETKRKTLEELAGEIPGTANYDPVLAGHGVGGKNYRAGSEEIVPTTPEKTV</sequence>
<feature type="transmembrane region" description="Helical" evidence="7">
    <location>
        <begin position="291"/>
        <end position="309"/>
    </location>
</feature>
<feature type="transmembrane region" description="Helical" evidence="7">
    <location>
        <begin position="177"/>
        <end position="194"/>
    </location>
</feature>
<feature type="transmembrane region" description="Helical" evidence="7">
    <location>
        <begin position="240"/>
        <end position="263"/>
    </location>
</feature>
<dbReference type="InterPro" id="IPR005828">
    <property type="entry name" value="MFS_sugar_transport-like"/>
</dbReference>
<reference evidence="9 10" key="1">
    <citation type="submission" date="2024-06" db="EMBL/GenBank/DDBJ databases">
        <title>Complete genome of Phlyctema vagabunda strain 19-DSS-EL-015.</title>
        <authorList>
            <person name="Fiorenzani C."/>
        </authorList>
    </citation>
    <scope>NUCLEOTIDE SEQUENCE [LARGE SCALE GENOMIC DNA]</scope>
    <source>
        <strain evidence="9 10">19-DSS-EL-015</strain>
    </source>
</reference>
<evidence type="ECO:0000256" key="7">
    <source>
        <dbReference type="SAM" id="Phobius"/>
    </source>
</evidence>
<evidence type="ECO:0000256" key="3">
    <source>
        <dbReference type="ARBA" id="ARBA00022592"/>
    </source>
</evidence>
<feature type="transmembrane region" description="Helical" evidence="7">
    <location>
        <begin position="484"/>
        <end position="507"/>
    </location>
</feature>